<dbReference type="Proteomes" id="UP000266723">
    <property type="component" value="Unassembled WGS sequence"/>
</dbReference>
<dbReference type="EMBL" id="QGKV02001507">
    <property type="protein sequence ID" value="KAF3527366.1"/>
    <property type="molecule type" value="Genomic_DNA"/>
</dbReference>
<protein>
    <submittedName>
        <fullName evidence="1">Uncharacterized protein</fullName>
    </submittedName>
</protein>
<evidence type="ECO:0000313" key="2">
    <source>
        <dbReference type="Proteomes" id="UP000266723"/>
    </source>
</evidence>
<keyword evidence="2" id="KW-1185">Reference proteome</keyword>
<proteinExistence type="predicted"/>
<reference evidence="1 2" key="1">
    <citation type="journal article" date="2020" name="BMC Genomics">
        <title>Intraspecific diversification of the crop wild relative Brassica cretica Lam. using demographic model selection.</title>
        <authorList>
            <person name="Kioukis A."/>
            <person name="Michalopoulou V.A."/>
            <person name="Briers L."/>
            <person name="Pirintsos S."/>
            <person name="Studholme D.J."/>
            <person name="Pavlidis P."/>
            <person name="Sarris P.F."/>
        </authorList>
    </citation>
    <scope>NUCLEOTIDE SEQUENCE [LARGE SCALE GENOMIC DNA]</scope>
    <source>
        <strain evidence="2">cv. PFS-1207/04</strain>
    </source>
</reference>
<organism evidence="1 2">
    <name type="scientific">Brassica cretica</name>
    <name type="common">Mustard</name>
    <dbReference type="NCBI Taxonomy" id="69181"/>
    <lineage>
        <taxon>Eukaryota</taxon>
        <taxon>Viridiplantae</taxon>
        <taxon>Streptophyta</taxon>
        <taxon>Embryophyta</taxon>
        <taxon>Tracheophyta</taxon>
        <taxon>Spermatophyta</taxon>
        <taxon>Magnoliopsida</taxon>
        <taxon>eudicotyledons</taxon>
        <taxon>Gunneridae</taxon>
        <taxon>Pentapetalae</taxon>
        <taxon>rosids</taxon>
        <taxon>malvids</taxon>
        <taxon>Brassicales</taxon>
        <taxon>Brassicaceae</taxon>
        <taxon>Brassiceae</taxon>
        <taxon>Brassica</taxon>
    </lineage>
</organism>
<evidence type="ECO:0000313" key="1">
    <source>
        <dbReference type="EMBL" id="KAF3527366.1"/>
    </source>
</evidence>
<sequence>MTGLVQVGLTCTSHARMDYGPSRQNPLGQVLIISDGEVTTDELTQEDTRETQRRCTEEWELERTSGTRVSLAFSGGRRLRRGRRDLSTLLGVSPCCLRLLRLREWLTSASDLVCSGSYLRCFERRGACGVDKLLVGHVRPPAVSGGELLCVSSWRSGFAGSGKSQFLSDLFVVSPCVLLVGSAWRSPVVVVQFFPPGLCGSALVSYLWSASATSLAPGVPHPSNQNGIGGCVLLRLLLFSNNPSAWVRHLRAVNGSGLVCSVSVRLRVLSVASDLFPSEGCPSYDLSSLYEFTVRWVYTVPVDCNGGGNLRRKILNDGIVGLRLLLVPPMVSIFWLALGSGSDSSLGSRQPSGSPSSTCG</sequence>
<comment type="caution">
    <text evidence="1">The sequence shown here is derived from an EMBL/GenBank/DDBJ whole genome shotgun (WGS) entry which is preliminary data.</text>
</comment>
<name>A0ABQ7B5B2_BRACR</name>
<accession>A0ABQ7B5B2</accession>
<gene>
    <name evidence="1" type="ORF">DY000_02042229</name>
</gene>